<evidence type="ECO:0000259" key="7">
    <source>
        <dbReference type="Pfam" id="PF07005"/>
    </source>
</evidence>
<evidence type="ECO:0000256" key="3">
    <source>
        <dbReference type="ARBA" id="ARBA00022741"/>
    </source>
</evidence>
<dbReference type="RefSeq" id="WP_237160821.1">
    <property type="nucleotide sequence ID" value="NZ_MVID01000015.1"/>
</dbReference>
<keyword evidence="10" id="KW-1185">Reference proteome</keyword>
<dbReference type="GO" id="GO:0005524">
    <property type="term" value="F:ATP binding"/>
    <property type="evidence" value="ECO:0007669"/>
    <property type="project" value="UniProtKB-KW"/>
</dbReference>
<dbReference type="AlphaFoldDB" id="A0A375YNH6"/>
<feature type="domain" description="Four-carbon acid sugar kinase N-terminal" evidence="7">
    <location>
        <begin position="2"/>
        <end position="231"/>
    </location>
</feature>
<evidence type="ECO:0000256" key="5">
    <source>
        <dbReference type="ARBA" id="ARBA00022840"/>
    </source>
</evidence>
<dbReference type="InterPro" id="IPR037051">
    <property type="entry name" value="4-carb_acid_sugar_kinase_N_sf"/>
</dbReference>
<comment type="similarity">
    <text evidence="1">Belongs to the four-carbon acid sugar kinase family.</text>
</comment>
<reference evidence="9 10" key="1">
    <citation type="submission" date="2018-05" db="EMBL/GenBank/DDBJ databases">
        <authorList>
            <consortium name="IHU Genomes"/>
        </authorList>
    </citation>
    <scope>NUCLEOTIDE SEQUENCE [LARGE SCALE GENOMIC DNA]</scope>
    <source>
        <strain evidence="9 10">P7335</strain>
    </source>
</reference>
<dbReference type="InterPro" id="IPR031475">
    <property type="entry name" value="NBD_C"/>
</dbReference>
<gene>
    <name evidence="9" type="ORF">MPP7335_04435</name>
</gene>
<evidence type="ECO:0000256" key="4">
    <source>
        <dbReference type="ARBA" id="ARBA00022777"/>
    </source>
</evidence>
<keyword evidence="3" id="KW-0547">Nucleotide-binding</keyword>
<keyword evidence="4" id="KW-0418">Kinase</keyword>
<evidence type="ECO:0000256" key="1">
    <source>
        <dbReference type="ARBA" id="ARBA00005715"/>
    </source>
</evidence>
<evidence type="ECO:0000256" key="2">
    <source>
        <dbReference type="ARBA" id="ARBA00022679"/>
    </source>
</evidence>
<dbReference type="SUPFAM" id="SSF142764">
    <property type="entry name" value="YgbK-like"/>
    <property type="match status" value="1"/>
</dbReference>
<evidence type="ECO:0000259" key="8">
    <source>
        <dbReference type="Pfam" id="PF17042"/>
    </source>
</evidence>
<dbReference type="InterPro" id="IPR042213">
    <property type="entry name" value="NBD_C_sf"/>
</dbReference>
<sequence>MLIVIDDDPTGTQSVSDLPVLTRWTEDDLAWAAAESPAVYLQTNSRSLSEQDAFAITSDAAAAALRTFGHHAILISRSDSTLRGHFPAETDALIAASSAAGTAVDTVVLAPAFPQAGRITVDGVHYLLDGGRRVPVATSEFASDATFGYRSSDLREWVVEKTRGRYSAADVAVLDRDTSLDELRSPRYLVPVIVVDAETDDDLSRAASLLRAAQVSGRRFVYRVGPPFVRAMLGRPSPAPVDVSAPGLSVADATAGGLIVVGSHVDVTARQLAALRDRRPGLPVIELDVDSVASGSSEVVTATAAELRSTLVSGDAILQTTRTLRREASPEDSLRLARLVSDAVSATVRQSLDGLRPRFVIAKGGITSSDVAKHGLGVTRATILGPVLPGIVALWRIETGPLAGTPYVVFPGNVGDSMALDDVYERLSHMTSGEAR</sequence>
<evidence type="ECO:0000313" key="10">
    <source>
        <dbReference type="Proteomes" id="UP000252008"/>
    </source>
</evidence>
<dbReference type="Pfam" id="PF07005">
    <property type="entry name" value="SBD_N"/>
    <property type="match status" value="1"/>
</dbReference>
<keyword evidence="2" id="KW-0808">Transferase</keyword>
<dbReference type="Proteomes" id="UP000252008">
    <property type="component" value="Unassembled WGS sequence"/>
</dbReference>
<dbReference type="GO" id="GO:0016301">
    <property type="term" value="F:kinase activity"/>
    <property type="evidence" value="ECO:0007669"/>
    <property type="project" value="UniProtKB-KW"/>
</dbReference>
<protein>
    <submittedName>
        <fullName evidence="9">Type III effector Hrp-dependent outer domain-containing protein [Intrasporangium calvum DSM]</fullName>
    </submittedName>
</protein>
<accession>A0A375YNH6</accession>
<proteinExistence type="inferred from homology"/>
<keyword evidence="5" id="KW-0067">ATP-binding</keyword>
<keyword evidence="6" id="KW-0119">Carbohydrate metabolism</keyword>
<dbReference type="InterPro" id="IPR010737">
    <property type="entry name" value="4-carb_acid_sugar_kinase_N"/>
</dbReference>
<dbReference type="Pfam" id="PF17042">
    <property type="entry name" value="NBD_C"/>
    <property type="match status" value="1"/>
</dbReference>
<name>A0A375YNH6_MYCPF</name>
<evidence type="ECO:0000313" key="9">
    <source>
        <dbReference type="EMBL" id="SRX82670.1"/>
    </source>
</evidence>
<dbReference type="STRING" id="39692.BST38_16865"/>
<organism evidence="9 10">
    <name type="scientific">Mycolicibacterium parafortuitum</name>
    <name type="common">Mycobacterium parafortuitum</name>
    <dbReference type="NCBI Taxonomy" id="39692"/>
    <lineage>
        <taxon>Bacteria</taxon>
        <taxon>Bacillati</taxon>
        <taxon>Actinomycetota</taxon>
        <taxon>Actinomycetes</taxon>
        <taxon>Mycobacteriales</taxon>
        <taxon>Mycobacteriaceae</taxon>
        <taxon>Mycolicibacterium</taxon>
    </lineage>
</organism>
<feature type="domain" description="Four-carbon acid sugar kinase nucleotide binding" evidence="8">
    <location>
        <begin position="258"/>
        <end position="419"/>
    </location>
</feature>
<dbReference type="Gene3D" id="3.40.50.10840">
    <property type="entry name" value="Putative sugar-binding, N-terminal domain"/>
    <property type="match status" value="1"/>
</dbReference>
<dbReference type="EMBL" id="UEGS01000001">
    <property type="protein sequence ID" value="SRX82670.1"/>
    <property type="molecule type" value="Genomic_DNA"/>
</dbReference>
<evidence type="ECO:0000256" key="6">
    <source>
        <dbReference type="ARBA" id="ARBA00023277"/>
    </source>
</evidence>
<dbReference type="Gene3D" id="3.40.980.20">
    <property type="entry name" value="Four-carbon acid sugar kinase, nucleotide binding domain"/>
    <property type="match status" value="1"/>
</dbReference>